<dbReference type="InterPro" id="IPR015940">
    <property type="entry name" value="UBA"/>
</dbReference>
<dbReference type="PROSITE" id="PS00973">
    <property type="entry name" value="USP_2"/>
    <property type="match status" value="1"/>
</dbReference>
<proteinExistence type="inferred from homology"/>
<dbReference type="Pfam" id="PF00627">
    <property type="entry name" value="UBA"/>
    <property type="match status" value="2"/>
</dbReference>
<evidence type="ECO:0000313" key="20">
    <source>
        <dbReference type="Proteomes" id="UP000789405"/>
    </source>
</evidence>
<evidence type="ECO:0000259" key="16">
    <source>
        <dbReference type="PROSITE" id="PS50030"/>
    </source>
</evidence>
<evidence type="ECO:0000256" key="10">
    <source>
        <dbReference type="ARBA" id="ARBA00022833"/>
    </source>
</evidence>
<evidence type="ECO:0000256" key="12">
    <source>
        <dbReference type="PIRSR" id="PIRSR016308-2"/>
    </source>
</evidence>
<feature type="active site" description="Proton acceptor" evidence="11">
    <location>
        <position position="755"/>
    </location>
</feature>
<feature type="binding site" evidence="12">
    <location>
        <position position="207"/>
    </location>
    <ligand>
        <name>substrate</name>
    </ligand>
</feature>
<evidence type="ECO:0000256" key="11">
    <source>
        <dbReference type="PIRSR" id="PIRSR016308-1"/>
    </source>
</evidence>
<evidence type="ECO:0000256" key="9">
    <source>
        <dbReference type="ARBA" id="ARBA00022807"/>
    </source>
</evidence>
<dbReference type="EC" id="3.4.19.12" evidence="15"/>
<dbReference type="SUPFAM" id="SSF57850">
    <property type="entry name" value="RING/U-box"/>
    <property type="match status" value="2"/>
</dbReference>
<feature type="domain" description="UBP-type" evidence="18">
    <location>
        <begin position="22"/>
        <end position="126"/>
    </location>
</feature>
<dbReference type="InterPro" id="IPR016652">
    <property type="entry name" value="Ubiquitinyl_hydrolase"/>
</dbReference>
<evidence type="ECO:0000256" key="1">
    <source>
        <dbReference type="ARBA" id="ARBA00000707"/>
    </source>
</evidence>
<dbReference type="PROSITE" id="PS50271">
    <property type="entry name" value="ZF_UBP"/>
    <property type="match status" value="2"/>
</dbReference>
<evidence type="ECO:0000313" key="19">
    <source>
        <dbReference type="EMBL" id="CAG8688002.1"/>
    </source>
</evidence>
<dbReference type="CDD" id="cd14385">
    <property type="entry name" value="UBA1_spUBP14_like"/>
    <property type="match status" value="1"/>
</dbReference>
<dbReference type="InterPro" id="IPR001394">
    <property type="entry name" value="Peptidase_C19_UCH"/>
</dbReference>
<feature type="non-terminal residue" evidence="19">
    <location>
        <position position="795"/>
    </location>
</feature>
<feature type="binding site" evidence="13">
    <location>
        <position position="200"/>
    </location>
    <ligand>
        <name>Zn(2+)</name>
        <dbReference type="ChEBI" id="CHEBI:29105"/>
    </ligand>
</feature>
<evidence type="ECO:0000256" key="2">
    <source>
        <dbReference type="ARBA" id="ARBA00009085"/>
    </source>
</evidence>
<dbReference type="GO" id="GO:0008270">
    <property type="term" value="F:zinc ion binding"/>
    <property type="evidence" value="ECO:0007669"/>
    <property type="project" value="UniProtKB-KW"/>
</dbReference>
<dbReference type="Pfam" id="PF02148">
    <property type="entry name" value="zf-UBP"/>
    <property type="match status" value="1"/>
</dbReference>
<reference evidence="19" key="1">
    <citation type="submission" date="2021-06" db="EMBL/GenBank/DDBJ databases">
        <authorList>
            <person name="Kallberg Y."/>
            <person name="Tangrot J."/>
            <person name="Rosling A."/>
        </authorList>
    </citation>
    <scope>NUCLEOTIDE SEQUENCE</scope>
    <source>
        <strain evidence="19">MA453B</strain>
    </source>
</reference>
<dbReference type="PIRSF" id="PIRSF016308">
    <property type="entry name" value="UBP"/>
    <property type="match status" value="1"/>
</dbReference>
<dbReference type="SUPFAM" id="SSF54001">
    <property type="entry name" value="Cysteine proteinases"/>
    <property type="match status" value="1"/>
</dbReference>
<organism evidence="19 20">
    <name type="scientific">Dentiscutata erythropus</name>
    <dbReference type="NCBI Taxonomy" id="1348616"/>
    <lineage>
        <taxon>Eukaryota</taxon>
        <taxon>Fungi</taxon>
        <taxon>Fungi incertae sedis</taxon>
        <taxon>Mucoromycota</taxon>
        <taxon>Glomeromycotina</taxon>
        <taxon>Glomeromycetes</taxon>
        <taxon>Diversisporales</taxon>
        <taxon>Gigasporaceae</taxon>
        <taxon>Dentiscutata</taxon>
    </lineage>
</organism>
<feature type="binding site" evidence="12">
    <location>
        <position position="260"/>
    </location>
    <ligand>
        <name>substrate</name>
    </ligand>
</feature>
<dbReference type="Gene3D" id="3.30.40.10">
    <property type="entry name" value="Zinc/RING finger domain, C3HC4 (zinc finger)"/>
    <property type="match status" value="2"/>
</dbReference>
<dbReference type="Proteomes" id="UP000789405">
    <property type="component" value="Unassembled WGS sequence"/>
</dbReference>
<evidence type="ECO:0000256" key="7">
    <source>
        <dbReference type="ARBA" id="ARBA00022786"/>
    </source>
</evidence>
<name>A0A9N9EV58_9GLOM</name>
<evidence type="ECO:0000259" key="18">
    <source>
        <dbReference type="PROSITE" id="PS50271"/>
    </source>
</evidence>
<dbReference type="InterPro" id="IPR041432">
    <property type="entry name" value="UBP13_Znf-UBP_var"/>
</dbReference>
<dbReference type="InterPro" id="IPR018200">
    <property type="entry name" value="USP_CS"/>
</dbReference>
<evidence type="ECO:0000256" key="14">
    <source>
        <dbReference type="PROSITE-ProRule" id="PRU00502"/>
    </source>
</evidence>
<protein>
    <recommendedName>
        <fullName evidence="15">Ubiquitin carboxyl-terminal hydrolase</fullName>
        <ecNumber evidence="15">3.4.19.12</ecNumber>
    </recommendedName>
</protein>
<feature type="binding site" evidence="12">
    <location>
        <position position="258"/>
    </location>
    <ligand>
        <name>substrate</name>
    </ligand>
</feature>
<evidence type="ECO:0000256" key="15">
    <source>
        <dbReference type="RuleBase" id="RU366025"/>
    </source>
</evidence>
<dbReference type="InterPro" id="IPR038765">
    <property type="entry name" value="Papain-like_cys_pep_sf"/>
</dbReference>
<dbReference type="EMBL" id="CAJVPY010007853">
    <property type="protein sequence ID" value="CAG8688002.1"/>
    <property type="molecule type" value="Genomic_DNA"/>
</dbReference>
<keyword evidence="7 15" id="KW-0833">Ubl conjugation pathway</keyword>
<sequence>SGGKIQSFKLTSMEVSCPHVFGHCKLPSAFTQVHKEECTQCFDSQDLAPGIDVCLTCFNAGCNNSERHHAQIHYEKTNHPLVLSIYRLIKDKPKRADENEEPPQKISKLAIIPESEKDKYEFITHVKCYACGGIEIDRNSGDLPTVIDAVMTSMSAAKQSEIKAWEEGNIVICDHTRDLVQEQPRTLESQCMTLAHCNNCDLKENLWLCLVCGNLGCGRQQFGGVGGNGHGLAHYNLTKHSISCKLGTITPEGTADIYCYECDDSRLDPYLDKHLANFGINVASQQKTEKSITELNIEQNQMFNWSMETKDGKKLEPLFGPGYTGIKNLGNSCYMASVLQSIFSLDVFQQRYHSTAMEHHKQCTQDNPANCIQCQLSKLADGLLSGRYSQPIQVIDAENEQSEQDGIAPGMFKTLIGKGHEEFSTMRQQDAFEFFQHLVTTIERREHNNPANDPTNVFKFTFQRRLQCVECKRVRYKDSTESSISISVPTNKIETNENNEAKYEPVTFEKCLQLFAADSAVEYKCPACNKTTVAMTNTRFLTFPEVLVVHTRRFEEENWVPRKIVVPIIFEQDCYNFDEYIAHGRQDNEELLPEESNAERLYAAPAINESDLNKLLEMGFPENRCRKALIATGNNGVDQAMNWLFEHMDDADIDAPISGSTSVSNVQEPSEGDTSTLMAMGFSETRVRKALSETNGNIERAVEWLFSHPEDESDSLPVQADGSNTINTFGDSTLPAEYQLQSFISHKGTSVHCGHYVVHVRKDQKWVLFNDNRVVEDPQPPLEEAYVYIFRRVHA</sequence>
<evidence type="ECO:0000256" key="3">
    <source>
        <dbReference type="ARBA" id="ARBA00022670"/>
    </source>
</evidence>
<dbReference type="Pfam" id="PF00443">
    <property type="entry name" value="UCH"/>
    <property type="match status" value="1"/>
</dbReference>
<dbReference type="Gene3D" id="3.90.70.10">
    <property type="entry name" value="Cysteine proteinases"/>
    <property type="match status" value="1"/>
</dbReference>
<accession>A0A9N9EV58</accession>
<dbReference type="FunFam" id="3.30.40.10:FF:000396">
    <property type="entry name" value="Ubiquitin carboxyl-terminal hydrolase"/>
    <property type="match status" value="1"/>
</dbReference>
<dbReference type="GO" id="GO:0004843">
    <property type="term" value="F:cysteine-type deubiquitinase activity"/>
    <property type="evidence" value="ECO:0007669"/>
    <property type="project" value="UniProtKB-UniRule"/>
</dbReference>
<evidence type="ECO:0000256" key="8">
    <source>
        <dbReference type="ARBA" id="ARBA00022801"/>
    </source>
</evidence>
<dbReference type="Pfam" id="PF17807">
    <property type="entry name" value="zf-UBP_var"/>
    <property type="match status" value="1"/>
</dbReference>
<dbReference type="PROSITE" id="PS00972">
    <property type="entry name" value="USP_1"/>
    <property type="match status" value="1"/>
</dbReference>
<feature type="binding site" evidence="13">
    <location>
        <position position="197"/>
    </location>
    <ligand>
        <name>Zn(2+)</name>
        <dbReference type="ChEBI" id="CHEBI:29105"/>
    </ligand>
</feature>
<feature type="binding site" evidence="12">
    <location>
        <begin position="219"/>
        <end position="222"/>
    </location>
    <ligand>
        <name>substrate</name>
    </ligand>
</feature>
<evidence type="ECO:0000259" key="17">
    <source>
        <dbReference type="PROSITE" id="PS50235"/>
    </source>
</evidence>
<dbReference type="CDD" id="cd02658">
    <property type="entry name" value="Peptidase_C19B"/>
    <property type="match status" value="1"/>
</dbReference>
<dbReference type="InterPro" id="IPR001607">
    <property type="entry name" value="Znf_UBP"/>
</dbReference>
<evidence type="ECO:0000256" key="6">
    <source>
        <dbReference type="ARBA" id="ARBA00022771"/>
    </source>
</evidence>
<dbReference type="SMART" id="SM00165">
    <property type="entry name" value="UBA"/>
    <property type="match status" value="2"/>
</dbReference>
<dbReference type="PROSITE" id="PS50235">
    <property type="entry name" value="USP_3"/>
    <property type="match status" value="1"/>
</dbReference>
<keyword evidence="4 13" id="KW-0479">Metal-binding</keyword>
<feature type="active site" description="Nucleophile" evidence="11">
    <location>
        <position position="333"/>
    </location>
</feature>
<dbReference type="InterPro" id="IPR013083">
    <property type="entry name" value="Znf_RING/FYVE/PHD"/>
</dbReference>
<keyword evidence="9 15" id="KW-0788">Thiol protease</keyword>
<dbReference type="GO" id="GO:0016579">
    <property type="term" value="P:protein deubiquitination"/>
    <property type="evidence" value="ECO:0007669"/>
    <property type="project" value="InterPro"/>
</dbReference>
<feature type="binding site" evidence="13">
    <location>
        <position position="217"/>
    </location>
    <ligand>
        <name>Zn(2+)</name>
        <dbReference type="ChEBI" id="CHEBI:29105"/>
    </ligand>
</feature>
<evidence type="ECO:0000256" key="4">
    <source>
        <dbReference type="ARBA" id="ARBA00022723"/>
    </source>
</evidence>
<dbReference type="PROSITE" id="PS50030">
    <property type="entry name" value="UBA"/>
    <property type="match status" value="2"/>
</dbReference>
<dbReference type="SMART" id="SM00290">
    <property type="entry name" value="ZnF_UBP"/>
    <property type="match status" value="2"/>
</dbReference>
<dbReference type="PANTHER" id="PTHR21646">
    <property type="entry name" value="UBIQUITIN CARBOXYL-TERMINAL HYDROLASE"/>
    <property type="match status" value="1"/>
</dbReference>
<keyword evidence="20" id="KW-1185">Reference proteome</keyword>
<keyword evidence="3 15" id="KW-0645">Protease</keyword>
<keyword evidence="10 13" id="KW-0862">Zinc</keyword>
<feature type="domain" description="UBA" evidence="16">
    <location>
        <begin position="606"/>
        <end position="647"/>
    </location>
</feature>
<dbReference type="InterPro" id="IPR028889">
    <property type="entry name" value="USP"/>
</dbReference>
<dbReference type="CDD" id="cd14386">
    <property type="entry name" value="UBA2_UBP5"/>
    <property type="match status" value="1"/>
</dbReference>
<dbReference type="SUPFAM" id="SSF46934">
    <property type="entry name" value="UBA-like"/>
    <property type="match status" value="1"/>
</dbReference>
<dbReference type="OrthoDB" id="361536at2759"/>
<keyword evidence="6 14" id="KW-0863">Zinc-finger</keyword>
<dbReference type="InterPro" id="IPR050185">
    <property type="entry name" value="Ub_carboxyl-term_hydrolase"/>
</dbReference>
<dbReference type="Gene3D" id="1.10.8.10">
    <property type="entry name" value="DNA helicase RuvA subunit, C-terminal domain"/>
    <property type="match status" value="2"/>
</dbReference>
<dbReference type="AlphaFoldDB" id="A0A9N9EV58"/>
<keyword evidence="5" id="KW-0677">Repeat</keyword>
<feature type="domain" description="USP" evidence="17">
    <location>
        <begin position="324"/>
        <end position="793"/>
    </location>
</feature>
<keyword evidence="8 15" id="KW-0378">Hydrolase</keyword>
<feature type="binding site" evidence="12">
    <location>
        <position position="263"/>
    </location>
    <ligand>
        <name>substrate</name>
    </ligand>
</feature>
<feature type="binding site" evidence="13">
    <location>
        <position position="230"/>
    </location>
    <ligand>
        <name>Zn(2+)</name>
        <dbReference type="ChEBI" id="CHEBI:29105"/>
    </ligand>
</feature>
<comment type="similarity">
    <text evidence="2 15">Belongs to the peptidase C19 family.</text>
</comment>
<dbReference type="InterPro" id="IPR009060">
    <property type="entry name" value="UBA-like_sf"/>
</dbReference>
<comment type="caution">
    <text evidence="19">The sequence shown here is derived from an EMBL/GenBank/DDBJ whole genome shotgun (WGS) entry which is preliminary data.</text>
</comment>
<feature type="domain" description="UBA" evidence="16">
    <location>
        <begin position="667"/>
        <end position="708"/>
    </location>
</feature>
<evidence type="ECO:0000256" key="5">
    <source>
        <dbReference type="ARBA" id="ARBA00022737"/>
    </source>
</evidence>
<dbReference type="GO" id="GO:0006508">
    <property type="term" value="P:proteolysis"/>
    <property type="evidence" value="ECO:0007669"/>
    <property type="project" value="UniProtKB-KW"/>
</dbReference>
<dbReference type="PANTHER" id="PTHR21646:SF10">
    <property type="entry name" value="UBIQUITIN CARBOXYL-TERMINAL HYDROLASE 14"/>
    <property type="match status" value="1"/>
</dbReference>
<dbReference type="FunFam" id="1.10.8.10:FF:000086">
    <property type="entry name" value="Ubiquitin carboxyl-terminal hydrolase"/>
    <property type="match status" value="1"/>
</dbReference>
<feature type="domain" description="UBP-type" evidence="18">
    <location>
        <begin position="171"/>
        <end position="282"/>
    </location>
</feature>
<gene>
    <name evidence="19" type="ORF">DERYTH_LOCUS12182</name>
</gene>
<comment type="catalytic activity">
    <reaction evidence="1 15">
        <text>Thiol-dependent hydrolysis of ester, thioester, amide, peptide and isopeptide bonds formed by the C-terminal Gly of ubiquitin (a 76-residue protein attached to proteins as an intracellular targeting signal).</text>
        <dbReference type="EC" id="3.4.19.12"/>
    </reaction>
</comment>
<evidence type="ECO:0000256" key="13">
    <source>
        <dbReference type="PIRSR" id="PIRSR016308-3"/>
    </source>
</evidence>